<name>A0A2N5EBX6_9GAMM</name>
<dbReference type="Pfam" id="PF00034">
    <property type="entry name" value="Cytochrom_C"/>
    <property type="match status" value="1"/>
</dbReference>
<dbReference type="SUPFAM" id="SSF46626">
    <property type="entry name" value="Cytochrome c"/>
    <property type="match status" value="1"/>
</dbReference>
<feature type="signal peptide" evidence="5">
    <location>
        <begin position="1"/>
        <end position="20"/>
    </location>
</feature>
<comment type="caution">
    <text evidence="7">The sequence shown here is derived from an EMBL/GenBank/DDBJ whole genome shotgun (WGS) entry which is preliminary data.</text>
</comment>
<evidence type="ECO:0000313" key="8">
    <source>
        <dbReference type="Proteomes" id="UP000234240"/>
    </source>
</evidence>
<dbReference type="PROSITE" id="PS51007">
    <property type="entry name" value="CYTC"/>
    <property type="match status" value="1"/>
</dbReference>
<dbReference type="InterPro" id="IPR036909">
    <property type="entry name" value="Cyt_c-like_dom_sf"/>
</dbReference>
<dbReference type="GO" id="GO:0009055">
    <property type="term" value="F:electron transfer activity"/>
    <property type="evidence" value="ECO:0007669"/>
    <property type="project" value="InterPro"/>
</dbReference>
<dbReference type="AlphaFoldDB" id="A0A2N5EBX6"/>
<dbReference type="GO" id="GO:0020037">
    <property type="term" value="F:heme binding"/>
    <property type="evidence" value="ECO:0007669"/>
    <property type="project" value="InterPro"/>
</dbReference>
<feature type="domain" description="Cytochrome c" evidence="6">
    <location>
        <begin position="17"/>
        <end position="111"/>
    </location>
</feature>
<evidence type="ECO:0000256" key="4">
    <source>
        <dbReference type="PROSITE-ProRule" id="PRU00433"/>
    </source>
</evidence>
<dbReference type="InterPro" id="IPR009056">
    <property type="entry name" value="Cyt_c-like_dom"/>
</dbReference>
<sequence length="143" mass="14888">MNKPLILAGLLTLLAPAAWADGHAAFEENCASCHGADAEGIEGLAPPLHNAALWKTLGDHRQAYIAGVVTGGMSGTLQSKGSTYEGLVMPPLGYLDTATLVEITHYVLNDVNQMGDGPSAALITQYQASPPEHAALRKLRNGG</sequence>
<keyword evidence="3 4" id="KW-0408">Iron</keyword>
<keyword evidence="8" id="KW-1185">Reference proteome</keyword>
<dbReference type="GO" id="GO:0046872">
    <property type="term" value="F:metal ion binding"/>
    <property type="evidence" value="ECO:0007669"/>
    <property type="project" value="UniProtKB-KW"/>
</dbReference>
<evidence type="ECO:0000256" key="3">
    <source>
        <dbReference type="ARBA" id="ARBA00023004"/>
    </source>
</evidence>
<feature type="chain" id="PRO_5014859499" evidence="5">
    <location>
        <begin position="21"/>
        <end position="143"/>
    </location>
</feature>
<protein>
    <submittedName>
        <fullName evidence="7">Cytochrome C</fullName>
    </submittedName>
</protein>
<organism evidence="7 8">
    <name type="scientific">Chimaeribacter californicus</name>
    <dbReference type="NCBI Taxonomy" id="2060067"/>
    <lineage>
        <taxon>Bacteria</taxon>
        <taxon>Pseudomonadati</taxon>
        <taxon>Pseudomonadota</taxon>
        <taxon>Gammaproteobacteria</taxon>
        <taxon>Enterobacterales</taxon>
        <taxon>Yersiniaceae</taxon>
        <taxon>Chimaeribacter</taxon>
    </lineage>
</organism>
<keyword evidence="5" id="KW-0732">Signal</keyword>
<dbReference type="RefSeq" id="WP_101815461.1">
    <property type="nucleotide sequence ID" value="NZ_PJZF01000004.1"/>
</dbReference>
<evidence type="ECO:0000259" key="6">
    <source>
        <dbReference type="PROSITE" id="PS51007"/>
    </source>
</evidence>
<keyword evidence="2 4" id="KW-0479">Metal-binding</keyword>
<dbReference type="OrthoDB" id="9757546at2"/>
<keyword evidence="1 4" id="KW-0349">Heme</keyword>
<evidence type="ECO:0000256" key="5">
    <source>
        <dbReference type="SAM" id="SignalP"/>
    </source>
</evidence>
<evidence type="ECO:0000256" key="2">
    <source>
        <dbReference type="ARBA" id="ARBA00022723"/>
    </source>
</evidence>
<reference evidence="7 8" key="1">
    <citation type="submission" date="2017-12" db="EMBL/GenBank/DDBJ databases">
        <title>Characterization of six clinical isolates of Enterochimera gen. nov., a novel genus of the Yersiniaciae family and the three species Enterochimera arupensis sp. nov., Enterochimera coloradensis sp. nov, and Enterochimera californica sp. nov.</title>
        <authorList>
            <person name="Rossi A."/>
            <person name="Fisher M."/>
        </authorList>
    </citation>
    <scope>NUCLEOTIDE SEQUENCE [LARGE SCALE GENOMIC DNA]</scope>
    <source>
        <strain evidence="8">2015-Iso6</strain>
    </source>
</reference>
<accession>A0A2N5EBX6</accession>
<gene>
    <name evidence="7" type="ORF">CYR55_07180</name>
</gene>
<dbReference type="Gene3D" id="1.10.760.10">
    <property type="entry name" value="Cytochrome c-like domain"/>
    <property type="match status" value="1"/>
</dbReference>
<evidence type="ECO:0000256" key="1">
    <source>
        <dbReference type="ARBA" id="ARBA00022617"/>
    </source>
</evidence>
<dbReference type="EMBL" id="PJZF01000004">
    <property type="protein sequence ID" value="PLR39646.1"/>
    <property type="molecule type" value="Genomic_DNA"/>
</dbReference>
<proteinExistence type="predicted"/>
<dbReference type="Proteomes" id="UP000234240">
    <property type="component" value="Unassembled WGS sequence"/>
</dbReference>
<evidence type="ECO:0000313" key="7">
    <source>
        <dbReference type="EMBL" id="PLR39646.1"/>
    </source>
</evidence>